<organism evidence="2 3">
    <name type="scientific">Perkinsus olseni</name>
    <name type="common">Perkinsus atlanticus</name>
    <dbReference type="NCBI Taxonomy" id="32597"/>
    <lineage>
        <taxon>Eukaryota</taxon>
        <taxon>Sar</taxon>
        <taxon>Alveolata</taxon>
        <taxon>Perkinsozoa</taxon>
        <taxon>Perkinsea</taxon>
        <taxon>Perkinsida</taxon>
        <taxon>Perkinsidae</taxon>
        <taxon>Perkinsus</taxon>
    </lineage>
</organism>
<evidence type="ECO:0000313" key="2">
    <source>
        <dbReference type="EMBL" id="KAF4707770.1"/>
    </source>
</evidence>
<name>A0A7J6QJN1_PEROL</name>
<feature type="region of interest" description="Disordered" evidence="1">
    <location>
        <begin position="1"/>
        <end position="66"/>
    </location>
</feature>
<protein>
    <submittedName>
        <fullName evidence="2">Uncharacterized protein</fullName>
    </submittedName>
</protein>
<evidence type="ECO:0000313" key="3">
    <source>
        <dbReference type="Proteomes" id="UP000574390"/>
    </source>
</evidence>
<dbReference type="EMBL" id="JABANM010029577">
    <property type="protein sequence ID" value="KAF4707770.1"/>
    <property type="molecule type" value="Genomic_DNA"/>
</dbReference>
<feature type="non-terminal residue" evidence="2">
    <location>
        <position position="159"/>
    </location>
</feature>
<comment type="caution">
    <text evidence="2">The sequence shown here is derived from an EMBL/GenBank/DDBJ whole genome shotgun (WGS) entry which is preliminary data.</text>
</comment>
<dbReference type="AlphaFoldDB" id="A0A7J6QJN1"/>
<reference evidence="2 3" key="1">
    <citation type="submission" date="2020-04" db="EMBL/GenBank/DDBJ databases">
        <title>Perkinsus olseni comparative genomics.</title>
        <authorList>
            <person name="Bogema D.R."/>
        </authorList>
    </citation>
    <scope>NUCLEOTIDE SEQUENCE [LARGE SCALE GENOMIC DNA]</scope>
    <source>
        <strain evidence="2">ATCC PRA-205</strain>
    </source>
</reference>
<feature type="compositionally biased region" description="Basic and acidic residues" evidence="1">
    <location>
        <begin position="47"/>
        <end position="66"/>
    </location>
</feature>
<sequence>SPQPRMDFDVEGEPAQSRGTPDLRRLSSHVDFGVNKRPSSLKNPPSDGDKQSKSERDQTAHLDRCGRQNEHLKNFYRRDAQRTHLGCELGYSQGRSRIPQVVDHSTIHVGARFYLSNGRVDQAHSTFNKSADIEIKFGMSAVIEAADNVLHVTCRIAWK</sequence>
<evidence type="ECO:0000256" key="1">
    <source>
        <dbReference type="SAM" id="MobiDB-lite"/>
    </source>
</evidence>
<gene>
    <name evidence="2" type="ORF">FOZ62_027213</name>
</gene>
<proteinExistence type="predicted"/>
<dbReference type="Proteomes" id="UP000574390">
    <property type="component" value="Unassembled WGS sequence"/>
</dbReference>
<accession>A0A7J6QJN1</accession>